<organism evidence="5 6">
    <name type="scientific">Trichomonascus ciferrii</name>
    <dbReference type="NCBI Taxonomy" id="44093"/>
    <lineage>
        <taxon>Eukaryota</taxon>
        <taxon>Fungi</taxon>
        <taxon>Dikarya</taxon>
        <taxon>Ascomycota</taxon>
        <taxon>Saccharomycotina</taxon>
        <taxon>Dipodascomycetes</taxon>
        <taxon>Dipodascales</taxon>
        <taxon>Trichomonascaceae</taxon>
        <taxon>Trichomonascus</taxon>
        <taxon>Trichomonascus ciferrii complex</taxon>
    </lineage>
</organism>
<dbReference type="AlphaFoldDB" id="A0A642UNE7"/>
<dbReference type="SMART" id="SM00326">
    <property type="entry name" value="SH3"/>
    <property type="match status" value="1"/>
</dbReference>
<dbReference type="GO" id="GO:0140278">
    <property type="term" value="P:mitotic division septum assembly"/>
    <property type="evidence" value="ECO:0007669"/>
    <property type="project" value="TreeGrafter"/>
</dbReference>
<dbReference type="SUPFAM" id="SSF54001">
    <property type="entry name" value="Cysteine proteinases"/>
    <property type="match status" value="1"/>
</dbReference>
<feature type="compositionally biased region" description="Basic and acidic residues" evidence="3">
    <location>
        <begin position="202"/>
        <end position="216"/>
    </location>
</feature>
<dbReference type="VEuPathDB" id="FungiDB:TRICI_005921"/>
<dbReference type="InterPro" id="IPR056409">
    <property type="entry name" value="Ig_CYK3_C"/>
</dbReference>
<dbReference type="Pfam" id="PF00018">
    <property type="entry name" value="SH3_1"/>
    <property type="match status" value="1"/>
</dbReference>
<feature type="domain" description="SH3" evidence="4">
    <location>
        <begin position="1"/>
        <end position="60"/>
    </location>
</feature>
<feature type="region of interest" description="Disordered" evidence="3">
    <location>
        <begin position="69"/>
        <end position="259"/>
    </location>
</feature>
<dbReference type="Pfam" id="PF24584">
    <property type="entry name" value="Ig_CYK3_C"/>
    <property type="match status" value="1"/>
</dbReference>
<dbReference type="InterPro" id="IPR036028">
    <property type="entry name" value="SH3-like_dom_sf"/>
</dbReference>
<dbReference type="EMBL" id="SWFS01000469">
    <property type="protein sequence ID" value="KAA8902262.1"/>
    <property type="molecule type" value="Genomic_DNA"/>
</dbReference>
<evidence type="ECO:0000256" key="1">
    <source>
        <dbReference type="ARBA" id="ARBA00022443"/>
    </source>
</evidence>
<gene>
    <name evidence="5" type="ORF">TRICI_005921</name>
</gene>
<comment type="caution">
    <text evidence="5">The sequence shown here is derived from an EMBL/GenBank/DDBJ whole genome shotgun (WGS) entry which is preliminary data.</text>
</comment>
<feature type="compositionally biased region" description="Basic residues" evidence="3">
    <location>
        <begin position="495"/>
        <end position="504"/>
    </location>
</feature>
<dbReference type="Pfam" id="PF01841">
    <property type="entry name" value="Transglut_core"/>
    <property type="match status" value="1"/>
</dbReference>
<feature type="compositionally biased region" description="Low complexity" evidence="3">
    <location>
        <begin position="162"/>
        <end position="172"/>
    </location>
</feature>
<dbReference type="GO" id="GO:0110085">
    <property type="term" value="C:mitotic actomyosin contractile ring"/>
    <property type="evidence" value="ECO:0007669"/>
    <property type="project" value="TreeGrafter"/>
</dbReference>
<dbReference type="Gene3D" id="2.30.30.40">
    <property type="entry name" value="SH3 Domains"/>
    <property type="match status" value="1"/>
</dbReference>
<evidence type="ECO:0000256" key="3">
    <source>
        <dbReference type="SAM" id="MobiDB-lite"/>
    </source>
</evidence>
<feature type="region of interest" description="Disordered" evidence="3">
    <location>
        <begin position="298"/>
        <end position="366"/>
    </location>
</feature>
<reference evidence="5" key="1">
    <citation type="journal article" date="2019" name="G3 (Bethesda)">
        <title>Genome Assemblies of Two Rare Opportunistic Yeast Pathogens: Diutina rugosa (syn. Candida rugosa) and Trichomonascus ciferrii (syn. Candida ciferrii).</title>
        <authorList>
            <person name="Mixao V."/>
            <person name="Saus E."/>
            <person name="Hansen A.P."/>
            <person name="Lass-Florl C."/>
            <person name="Gabaldon T."/>
        </authorList>
    </citation>
    <scope>NUCLEOTIDE SEQUENCE</scope>
    <source>
        <strain evidence="5">CBS 4856</strain>
    </source>
</reference>
<dbReference type="SMART" id="SM00460">
    <property type="entry name" value="TGc"/>
    <property type="match status" value="1"/>
</dbReference>
<feature type="region of interest" description="Disordered" evidence="3">
    <location>
        <begin position="393"/>
        <end position="431"/>
    </location>
</feature>
<feature type="region of interest" description="Disordered" evidence="3">
    <location>
        <begin position="472"/>
        <end position="516"/>
    </location>
</feature>
<dbReference type="Gene3D" id="3.10.620.30">
    <property type="match status" value="1"/>
</dbReference>
<feature type="compositionally biased region" description="Low complexity" evidence="3">
    <location>
        <begin position="396"/>
        <end position="408"/>
    </location>
</feature>
<dbReference type="InterPro" id="IPR052557">
    <property type="entry name" value="CAP/Cytokinesis_protein"/>
</dbReference>
<dbReference type="InterPro" id="IPR001452">
    <property type="entry name" value="SH3_domain"/>
</dbReference>
<evidence type="ECO:0000313" key="5">
    <source>
        <dbReference type="EMBL" id="KAA8902262.1"/>
    </source>
</evidence>
<feature type="compositionally biased region" description="Polar residues" evidence="3">
    <location>
        <begin position="299"/>
        <end position="308"/>
    </location>
</feature>
<evidence type="ECO:0000259" key="4">
    <source>
        <dbReference type="PROSITE" id="PS50002"/>
    </source>
</evidence>
<evidence type="ECO:0000313" key="6">
    <source>
        <dbReference type="Proteomes" id="UP000761534"/>
    </source>
</evidence>
<dbReference type="InterPro" id="IPR002931">
    <property type="entry name" value="Transglutaminase-like"/>
</dbReference>
<dbReference type="OrthoDB" id="6129702at2759"/>
<dbReference type="SUPFAM" id="SSF50044">
    <property type="entry name" value="SH3-domain"/>
    <property type="match status" value="1"/>
</dbReference>
<dbReference type="PANTHER" id="PTHR46333">
    <property type="entry name" value="CYTOKINESIS PROTEIN 3"/>
    <property type="match status" value="1"/>
</dbReference>
<name>A0A642UNE7_9ASCO</name>
<evidence type="ECO:0000256" key="2">
    <source>
        <dbReference type="PROSITE-ProRule" id="PRU00192"/>
    </source>
</evidence>
<sequence>MVTTLPTSWLLTSDIGDLGFVEGDIIEVLNTGDGNWWTGKLKRNKVVGSFPCNFVEFLEQKASSDIPVPAAQKDGEKSNGASPAGSVRAHSNRGSREQSPNPSLDNRRSRSDFLSDVANELSQKEGSTNRNQVSQPSQPSIEDEPMEENAPPMPPAHSSSRPTTPQHYHQQPPAVPRQHQQPIPPAHSPAPSFECDDEHYYEDDRYYEHDDDRGSDFDEALPPVPPPHSVSRSAGGGPRTPTNNGNSPNLDRTPSPLRNAMDDLMESLDQLDDTTTRSNNTSVTAVDDYEYGIHHRHNSSNTLMTNSFYDDVQKPPPAPPKHGCGGGSFSSRSASPQKMTPITHSSAREDDDNESYDSKYVPFDPNSYNSIYGNSTNGSDNISRQNTFSSGIGGFNNSTNSNESATSAGSLNRRKQNSFYRPDYEPRSSISQMSENAVISEVPVQLPNAKPSADSKSLKLKRSAGFLKKLFSSSDKSEQNQLPGFGNNMIEGHSLKRSKSRSSKKSLGSSSFKNRLSKASSKSLGKSFLGDLYGSEKPAADNTWIEVRRDVHRANSITDNERQQRRQKRELEGHMILEPMEILSKIEGDEMIDGRGTWSEGRLDPRDQDFSHVDSTLFAMHSWPRMMSPEAFASSRIGRQFEYDMDRLRAIFDFCASKIAWEQDYHEEDEDERMDPEYISASLSRLMQTRRATPRELALCFKVMCDALDIPCDVVTGHLKIPGEIWERPGITPPVNHYWNAVIINDEWKIMDASLASSSFPTRDSYYKLEQGVTVNHFYFMAPPHQMIYTHVPSMDCDQHIVPAMDPQDVMALPVVGPVAFEHSMKLLDYHSGTTRLNNYEMAELNISVPHGVDMIAEVQPGNPSNGTFDDTEPAIPALAQPYWQDNKRFIRVKAFLPDPITQGVLNIYLGDKGTLQSPNKAGLPICYSVGITHQGQNAPFEFITRHPTPHCQRQDIYVTQPQVKKLVTDNTYIFSVKQHPAKGITAGSGFARTKLAIQSPSGKITKLYRKGGSEDSVVFGTWENSIKCTELGTWRGLVLADRGNAWSVFAEWYCI</sequence>
<dbReference type="Proteomes" id="UP000761534">
    <property type="component" value="Unassembled WGS sequence"/>
</dbReference>
<accession>A0A642UNE7</accession>
<feature type="compositionally biased region" description="Low complexity" evidence="3">
    <location>
        <begin position="505"/>
        <end position="516"/>
    </location>
</feature>
<dbReference type="PANTHER" id="PTHR46333:SF2">
    <property type="entry name" value="CYTOKINESIS PROTEIN 3"/>
    <property type="match status" value="1"/>
</dbReference>
<dbReference type="InterPro" id="IPR038765">
    <property type="entry name" value="Papain-like_cys_pep_sf"/>
</dbReference>
<proteinExistence type="predicted"/>
<feature type="compositionally biased region" description="Low complexity" evidence="3">
    <location>
        <begin position="239"/>
        <end position="249"/>
    </location>
</feature>
<keyword evidence="6" id="KW-1185">Reference proteome</keyword>
<feature type="compositionally biased region" description="Polar residues" evidence="3">
    <location>
        <begin position="329"/>
        <end position="345"/>
    </location>
</feature>
<feature type="compositionally biased region" description="Polar residues" evidence="3">
    <location>
        <begin position="120"/>
        <end position="140"/>
    </location>
</feature>
<protein>
    <recommendedName>
        <fullName evidence="4">SH3 domain-containing protein</fullName>
    </recommendedName>
</protein>
<dbReference type="PROSITE" id="PS50002">
    <property type="entry name" value="SH3"/>
    <property type="match status" value="1"/>
</dbReference>
<keyword evidence="1 2" id="KW-0728">SH3 domain</keyword>